<comment type="subcellular location">
    <subcellularLocation>
        <location evidence="1">Cell membrane</location>
        <topology evidence="1">Multi-pass membrane protein</topology>
    </subcellularLocation>
</comment>
<dbReference type="HOGENOM" id="CLU_028880_2_2_5"/>
<feature type="transmembrane region" description="Helical" evidence="8">
    <location>
        <begin position="88"/>
        <end position="105"/>
    </location>
</feature>
<gene>
    <name evidence="9" type="ordered locus">Acry_1852</name>
</gene>
<dbReference type="eggNOG" id="COG1172">
    <property type="taxonomic scope" value="Bacteria"/>
</dbReference>
<evidence type="ECO:0000313" key="9">
    <source>
        <dbReference type="EMBL" id="ABQ31054.1"/>
    </source>
</evidence>
<dbReference type="GO" id="GO:0005886">
    <property type="term" value="C:plasma membrane"/>
    <property type="evidence" value="ECO:0007669"/>
    <property type="project" value="UniProtKB-SubCell"/>
</dbReference>
<feature type="transmembrane region" description="Helical" evidence="8">
    <location>
        <begin position="137"/>
        <end position="155"/>
    </location>
</feature>
<evidence type="ECO:0000256" key="7">
    <source>
        <dbReference type="ARBA" id="ARBA00023136"/>
    </source>
</evidence>
<keyword evidence="4" id="KW-0997">Cell inner membrane</keyword>
<evidence type="ECO:0000313" key="10">
    <source>
        <dbReference type="Proteomes" id="UP000000245"/>
    </source>
</evidence>
<dbReference type="RefSeq" id="WP_007423990.1">
    <property type="nucleotide sequence ID" value="NC_009484.1"/>
</dbReference>
<keyword evidence="3" id="KW-1003">Cell membrane</keyword>
<accession>A5FZM2</accession>
<dbReference type="STRING" id="349163.Acry_1852"/>
<dbReference type="Proteomes" id="UP000000245">
    <property type="component" value="Chromosome"/>
</dbReference>
<feature type="transmembrane region" description="Helical" evidence="8">
    <location>
        <begin position="175"/>
        <end position="196"/>
    </location>
</feature>
<feature type="transmembrane region" description="Helical" evidence="8">
    <location>
        <begin position="226"/>
        <end position="249"/>
    </location>
</feature>
<evidence type="ECO:0000256" key="6">
    <source>
        <dbReference type="ARBA" id="ARBA00022989"/>
    </source>
</evidence>
<dbReference type="PANTHER" id="PTHR32196">
    <property type="entry name" value="ABC TRANSPORTER PERMEASE PROTEIN YPHD-RELATED-RELATED"/>
    <property type="match status" value="1"/>
</dbReference>
<dbReference type="GO" id="GO:0022857">
    <property type="term" value="F:transmembrane transporter activity"/>
    <property type="evidence" value="ECO:0007669"/>
    <property type="project" value="InterPro"/>
</dbReference>
<feature type="transmembrane region" description="Helical" evidence="8">
    <location>
        <begin position="111"/>
        <end position="132"/>
    </location>
</feature>
<keyword evidence="6 8" id="KW-1133">Transmembrane helix</keyword>
<evidence type="ECO:0000256" key="4">
    <source>
        <dbReference type="ARBA" id="ARBA00022519"/>
    </source>
</evidence>
<keyword evidence="5 8" id="KW-0812">Transmembrane</keyword>
<dbReference type="CDD" id="cd06579">
    <property type="entry name" value="TM_PBP1_transp_AraH_like"/>
    <property type="match status" value="1"/>
</dbReference>
<keyword evidence="7 8" id="KW-0472">Membrane</keyword>
<name>A5FZM2_ACICJ</name>
<dbReference type="InterPro" id="IPR001851">
    <property type="entry name" value="ABC_transp_permease"/>
</dbReference>
<feature type="transmembrane region" description="Helical" evidence="8">
    <location>
        <begin position="58"/>
        <end position="81"/>
    </location>
</feature>
<feature type="transmembrane region" description="Helical" evidence="8">
    <location>
        <begin position="28"/>
        <end position="46"/>
    </location>
</feature>
<reference evidence="9 10" key="1">
    <citation type="submission" date="2007-05" db="EMBL/GenBank/DDBJ databases">
        <title>Complete sequence of chromosome of Acidiphilium cryptum JF-5.</title>
        <authorList>
            <consortium name="US DOE Joint Genome Institute"/>
            <person name="Copeland A."/>
            <person name="Lucas S."/>
            <person name="Lapidus A."/>
            <person name="Barry K."/>
            <person name="Detter J.C."/>
            <person name="Glavina del Rio T."/>
            <person name="Hammon N."/>
            <person name="Israni S."/>
            <person name="Dalin E."/>
            <person name="Tice H."/>
            <person name="Pitluck S."/>
            <person name="Sims D."/>
            <person name="Brettin T."/>
            <person name="Bruce D."/>
            <person name="Han C."/>
            <person name="Schmutz J."/>
            <person name="Larimer F."/>
            <person name="Land M."/>
            <person name="Hauser L."/>
            <person name="Kyrpides N."/>
            <person name="Kim E."/>
            <person name="Magnuson T."/>
            <person name="Richardson P."/>
        </authorList>
    </citation>
    <scope>NUCLEOTIDE SEQUENCE [LARGE SCALE GENOMIC DNA]</scope>
    <source>
        <strain evidence="9 10">JF-5</strain>
    </source>
</reference>
<evidence type="ECO:0000256" key="8">
    <source>
        <dbReference type="SAM" id="Phobius"/>
    </source>
</evidence>
<proteinExistence type="predicted"/>
<dbReference type="AlphaFoldDB" id="A5FZM2"/>
<dbReference type="EMBL" id="CP000697">
    <property type="protein sequence ID" value="ABQ31054.1"/>
    <property type="molecule type" value="Genomic_DNA"/>
</dbReference>
<feature type="transmembrane region" description="Helical" evidence="8">
    <location>
        <begin position="261"/>
        <end position="294"/>
    </location>
</feature>
<protein>
    <submittedName>
        <fullName evidence="9">Monosaccharide ABC transporter membrane protein, CUT2 family</fullName>
    </submittedName>
</protein>
<feature type="transmembrane region" description="Helical" evidence="8">
    <location>
        <begin position="306"/>
        <end position="322"/>
    </location>
</feature>
<evidence type="ECO:0000256" key="3">
    <source>
        <dbReference type="ARBA" id="ARBA00022475"/>
    </source>
</evidence>
<evidence type="ECO:0000256" key="1">
    <source>
        <dbReference type="ARBA" id="ARBA00004651"/>
    </source>
</evidence>
<dbReference type="Pfam" id="PF02653">
    <property type="entry name" value="BPD_transp_2"/>
    <property type="match status" value="1"/>
</dbReference>
<dbReference type="KEGG" id="acr:Acry_1852"/>
<dbReference type="PANTHER" id="PTHR32196:SF21">
    <property type="entry name" value="ABC TRANSPORTER PERMEASE PROTEIN YPHD-RELATED"/>
    <property type="match status" value="1"/>
</dbReference>
<evidence type="ECO:0000256" key="2">
    <source>
        <dbReference type="ARBA" id="ARBA00022448"/>
    </source>
</evidence>
<keyword evidence="2" id="KW-0813">Transport</keyword>
<organism evidence="9 10">
    <name type="scientific">Acidiphilium cryptum (strain JF-5)</name>
    <dbReference type="NCBI Taxonomy" id="349163"/>
    <lineage>
        <taxon>Bacteria</taxon>
        <taxon>Pseudomonadati</taxon>
        <taxon>Pseudomonadota</taxon>
        <taxon>Alphaproteobacteria</taxon>
        <taxon>Acetobacterales</taxon>
        <taxon>Acidocellaceae</taxon>
        <taxon>Acidiphilium</taxon>
    </lineage>
</organism>
<evidence type="ECO:0000256" key="5">
    <source>
        <dbReference type="ARBA" id="ARBA00022692"/>
    </source>
</evidence>
<sequence length="330" mass="34230">MDQQARTAALDVETIPRGRMLWRFVRQIAFALISIVVLVVAFGVLNPRFLSGGNWFHIAQQVAVIAILATGQTFIIATAGIDISQGSVVALSSMICAIAIVDAHMSSGVAIVLTLALGAVIGAIIGLSVVVLGVPPFIATLGMLAVALGAALLTTNGTPVFGLPNGFQEISQGTVLGFPNMAWIAVLLALFSAYLLNKTRFGRYTLAIGSNAEAARRVGINVPRHLLLVYVFGGIVSSLAGVIYLAYTAAAQPTSGANYELYAIAAVVIGGGSLFGGVGTILGSILGALLMTILKNGTQLAGISPYVEQVILGIVVVGAVYVDNLRRRLR</sequence>
<keyword evidence="10" id="KW-1185">Reference proteome</keyword>